<organism evidence="3 4">
    <name type="scientific">Rotaria magnacalcarata</name>
    <dbReference type="NCBI Taxonomy" id="392030"/>
    <lineage>
        <taxon>Eukaryota</taxon>
        <taxon>Metazoa</taxon>
        <taxon>Spiralia</taxon>
        <taxon>Gnathifera</taxon>
        <taxon>Rotifera</taxon>
        <taxon>Eurotatoria</taxon>
        <taxon>Bdelloidea</taxon>
        <taxon>Philodinida</taxon>
        <taxon>Philodinidae</taxon>
        <taxon>Rotaria</taxon>
    </lineage>
</organism>
<dbReference type="PANTHER" id="PTHR46105:SF28">
    <property type="entry name" value="ZINC FINGER PROTEIN 37-LIKE"/>
    <property type="match status" value="1"/>
</dbReference>
<dbReference type="PROSITE" id="PS00028">
    <property type="entry name" value="ZINC_FINGER_C2H2_1"/>
    <property type="match status" value="2"/>
</dbReference>
<dbReference type="EMBL" id="CAJOBJ010030130">
    <property type="protein sequence ID" value="CAF4268004.1"/>
    <property type="molecule type" value="Genomic_DNA"/>
</dbReference>
<feature type="non-terminal residue" evidence="3">
    <location>
        <position position="1"/>
    </location>
</feature>
<accession>A0A8S2T609</accession>
<dbReference type="GO" id="GO:0000981">
    <property type="term" value="F:DNA-binding transcription factor activity, RNA polymerase II-specific"/>
    <property type="evidence" value="ECO:0007669"/>
    <property type="project" value="TreeGrafter"/>
</dbReference>
<keyword evidence="1" id="KW-0863">Zinc-finger</keyword>
<feature type="domain" description="C2H2-type" evidence="2">
    <location>
        <begin position="34"/>
        <end position="62"/>
    </location>
</feature>
<dbReference type="InterPro" id="IPR013087">
    <property type="entry name" value="Znf_C2H2_type"/>
</dbReference>
<protein>
    <recommendedName>
        <fullName evidence="2">C2H2-type domain-containing protein</fullName>
    </recommendedName>
</protein>
<evidence type="ECO:0000313" key="4">
    <source>
        <dbReference type="Proteomes" id="UP000681720"/>
    </source>
</evidence>
<dbReference type="SMART" id="SM00355">
    <property type="entry name" value="ZnF_C2H2"/>
    <property type="match status" value="3"/>
</dbReference>
<dbReference type="PROSITE" id="PS50157">
    <property type="entry name" value="ZINC_FINGER_C2H2_2"/>
    <property type="match status" value="2"/>
</dbReference>
<dbReference type="GO" id="GO:0008270">
    <property type="term" value="F:zinc ion binding"/>
    <property type="evidence" value="ECO:0007669"/>
    <property type="project" value="UniProtKB-KW"/>
</dbReference>
<dbReference type="InterPro" id="IPR050457">
    <property type="entry name" value="ZnFinger_BTB_dom_contain"/>
</dbReference>
<feature type="domain" description="C2H2-type" evidence="2">
    <location>
        <begin position="63"/>
        <end position="90"/>
    </location>
</feature>
<dbReference type="Proteomes" id="UP000681720">
    <property type="component" value="Unassembled WGS sequence"/>
</dbReference>
<comment type="caution">
    <text evidence="3">The sequence shown here is derived from an EMBL/GenBank/DDBJ whole genome shotgun (WGS) entry which is preliminary data.</text>
</comment>
<reference evidence="3" key="1">
    <citation type="submission" date="2021-02" db="EMBL/GenBank/DDBJ databases">
        <authorList>
            <person name="Nowell W R."/>
        </authorList>
    </citation>
    <scope>NUCLEOTIDE SEQUENCE</scope>
</reference>
<evidence type="ECO:0000259" key="2">
    <source>
        <dbReference type="PROSITE" id="PS50157"/>
    </source>
</evidence>
<dbReference type="Pfam" id="PF13894">
    <property type="entry name" value="zf-C2H2_4"/>
    <property type="match status" value="1"/>
</dbReference>
<gene>
    <name evidence="3" type="ORF">GIL414_LOCUS24427</name>
</gene>
<dbReference type="Pfam" id="PF00096">
    <property type="entry name" value="zf-C2H2"/>
    <property type="match status" value="1"/>
</dbReference>
<dbReference type="GO" id="GO:0000978">
    <property type="term" value="F:RNA polymerase II cis-regulatory region sequence-specific DNA binding"/>
    <property type="evidence" value="ECO:0007669"/>
    <property type="project" value="TreeGrafter"/>
</dbReference>
<sequence>ESSDSQQSPAVSPLFDAFQDELDEGITTRLDTKAACPICNKVFSSVHTMVRHKTSIHDRQVRYGCNICGRFFFRKDKLTSHMVYHQDFDTYVCCFCSVGCKSRMLMRQHLKRDHVISSEDTRLNDILSRCQVKKSLNLETNMSVAYGADRQITSLKRNINTISTDNDIKQTVTISSN</sequence>
<dbReference type="AlphaFoldDB" id="A0A8S2T609"/>
<dbReference type="PANTHER" id="PTHR46105">
    <property type="entry name" value="AGAP004733-PA"/>
    <property type="match status" value="1"/>
</dbReference>
<keyword evidence="1" id="KW-0862">Zinc</keyword>
<dbReference type="InterPro" id="IPR036236">
    <property type="entry name" value="Znf_C2H2_sf"/>
</dbReference>
<dbReference type="Gene3D" id="3.30.160.60">
    <property type="entry name" value="Classic Zinc Finger"/>
    <property type="match status" value="1"/>
</dbReference>
<evidence type="ECO:0000256" key="1">
    <source>
        <dbReference type="PROSITE-ProRule" id="PRU00042"/>
    </source>
</evidence>
<evidence type="ECO:0000313" key="3">
    <source>
        <dbReference type="EMBL" id="CAF4268004.1"/>
    </source>
</evidence>
<dbReference type="SUPFAM" id="SSF57667">
    <property type="entry name" value="beta-beta-alpha zinc fingers"/>
    <property type="match status" value="1"/>
</dbReference>
<keyword evidence="1" id="KW-0479">Metal-binding</keyword>
<proteinExistence type="predicted"/>
<name>A0A8S2T609_9BILA</name>